<sequence length="198" mass="19979">MLVKNVFLTLGLFSLGLAQDIDDNDVPQQCRAVCASIVTLTQNCDDQNNNFINCVCSTSGADTQLPLCEACVAQFDNDGHDNVSPFKNTNSYTDVNDLVRSCSFSTTTYNPSAASASLTQISGSNSIAVSTTAATTGSSDDSASTRSSLTASSGSATTSQGATQITGSAAGQSTNAAPTMCAGIGAGVGILGVALGMM</sequence>
<name>A0A6A5YK63_9PLEO</name>
<evidence type="ECO:0000313" key="3">
    <source>
        <dbReference type="EMBL" id="KAF2107496.1"/>
    </source>
</evidence>
<dbReference type="EMBL" id="ML977353">
    <property type="protein sequence ID" value="KAF2107496.1"/>
    <property type="molecule type" value="Genomic_DNA"/>
</dbReference>
<dbReference type="AlphaFoldDB" id="A0A6A5YK63"/>
<feature type="chain" id="PRO_5025606894" description="GPI anchored protein" evidence="2">
    <location>
        <begin position="19"/>
        <end position="198"/>
    </location>
</feature>
<keyword evidence="2" id="KW-0732">Signal</keyword>
<proteinExistence type="predicted"/>
<keyword evidence="4" id="KW-1185">Reference proteome</keyword>
<dbReference type="OrthoDB" id="4843554at2759"/>
<evidence type="ECO:0000256" key="2">
    <source>
        <dbReference type="SAM" id="SignalP"/>
    </source>
</evidence>
<gene>
    <name evidence="3" type="ORF">BDV96DRAFT_506104</name>
</gene>
<accession>A0A6A5YK63</accession>
<feature type="signal peptide" evidence="2">
    <location>
        <begin position="1"/>
        <end position="18"/>
    </location>
</feature>
<evidence type="ECO:0000313" key="4">
    <source>
        <dbReference type="Proteomes" id="UP000799770"/>
    </source>
</evidence>
<feature type="compositionally biased region" description="Low complexity" evidence="1">
    <location>
        <begin position="134"/>
        <end position="163"/>
    </location>
</feature>
<feature type="region of interest" description="Disordered" evidence="1">
    <location>
        <begin position="134"/>
        <end position="164"/>
    </location>
</feature>
<reference evidence="3" key="1">
    <citation type="journal article" date="2020" name="Stud. Mycol.">
        <title>101 Dothideomycetes genomes: a test case for predicting lifestyles and emergence of pathogens.</title>
        <authorList>
            <person name="Haridas S."/>
            <person name="Albert R."/>
            <person name="Binder M."/>
            <person name="Bloem J."/>
            <person name="Labutti K."/>
            <person name="Salamov A."/>
            <person name="Andreopoulos B."/>
            <person name="Baker S."/>
            <person name="Barry K."/>
            <person name="Bills G."/>
            <person name="Bluhm B."/>
            <person name="Cannon C."/>
            <person name="Castanera R."/>
            <person name="Culley D."/>
            <person name="Daum C."/>
            <person name="Ezra D."/>
            <person name="Gonzalez J."/>
            <person name="Henrissat B."/>
            <person name="Kuo A."/>
            <person name="Liang C."/>
            <person name="Lipzen A."/>
            <person name="Lutzoni F."/>
            <person name="Magnuson J."/>
            <person name="Mondo S."/>
            <person name="Nolan M."/>
            <person name="Ohm R."/>
            <person name="Pangilinan J."/>
            <person name="Park H.-J."/>
            <person name="Ramirez L."/>
            <person name="Alfaro M."/>
            <person name="Sun H."/>
            <person name="Tritt A."/>
            <person name="Yoshinaga Y."/>
            <person name="Zwiers L.-H."/>
            <person name="Turgeon B."/>
            <person name="Goodwin S."/>
            <person name="Spatafora J."/>
            <person name="Crous P."/>
            <person name="Grigoriev I."/>
        </authorList>
    </citation>
    <scope>NUCLEOTIDE SEQUENCE</scope>
    <source>
        <strain evidence="3">CBS 627.86</strain>
    </source>
</reference>
<evidence type="ECO:0008006" key="5">
    <source>
        <dbReference type="Google" id="ProtNLM"/>
    </source>
</evidence>
<protein>
    <recommendedName>
        <fullName evidence="5">GPI anchored protein</fullName>
    </recommendedName>
</protein>
<dbReference type="Proteomes" id="UP000799770">
    <property type="component" value="Unassembled WGS sequence"/>
</dbReference>
<organism evidence="3 4">
    <name type="scientific">Lophiotrema nucula</name>
    <dbReference type="NCBI Taxonomy" id="690887"/>
    <lineage>
        <taxon>Eukaryota</taxon>
        <taxon>Fungi</taxon>
        <taxon>Dikarya</taxon>
        <taxon>Ascomycota</taxon>
        <taxon>Pezizomycotina</taxon>
        <taxon>Dothideomycetes</taxon>
        <taxon>Pleosporomycetidae</taxon>
        <taxon>Pleosporales</taxon>
        <taxon>Lophiotremataceae</taxon>
        <taxon>Lophiotrema</taxon>
    </lineage>
</organism>
<evidence type="ECO:0000256" key="1">
    <source>
        <dbReference type="SAM" id="MobiDB-lite"/>
    </source>
</evidence>